<gene>
    <name evidence="2" type="ORF">GA398_13375</name>
</gene>
<evidence type="ECO:0000313" key="2">
    <source>
        <dbReference type="EMBL" id="KAB6147146.1"/>
    </source>
</evidence>
<dbReference type="InterPro" id="IPR027417">
    <property type="entry name" value="P-loop_NTPase"/>
</dbReference>
<reference evidence="2 3" key="1">
    <citation type="journal article" date="2019" name="Nat. Med.">
        <title>A library of human gut bacterial isolates paired with longitudinal multiomics data enables mechanistic microbiome research.</title>
        <authorList>
            <person name="Poyet M."/>
            <person name="Groussin M."/>
            <person name="Gibbons S.M."/>
            <person name="Avila-Pacheco J."/>
            <person name="Jiang X."/>
            <person name="Kearney S.M."/>
            <person name="Perrotta A.R."/>
            <person name="Berdy B."/>
            <person name="Zhao S."/>
            <person name="Lieberman T.D."/>
            <person name="Swanson P.K."/>
            <person name="Smith M."/>
            <person name="Roesemann S."/>
            <person name="Alexander J.E."/>
            <person name="Rich S.A."/>
            <person name="Livny J."/>
            <person name="Vlamakis H."/>
            <person name="Clish C."/>
            <person name="Bullock K."/>
            <person name="Deik A."/>
            <person name="Scott J."/>
            <person name="Pierce K.A."/>
            <person name="Xavier R.J."/>
            <person name="Alm E.J."/>
        </authorList>
    </citation>
    <scope>NUCLEOTIDE SEQUENCE [LARGE SCALE GENOMIC DNA]</scope>
    <source>
        <strain evidence="2 3">BIOML-A58</strain>
    </source>
</reference>
<dbReference type="GO" id="GO:0005524">
    <property type="term" value="F:ATP binding"/>
    <property type="evidence" value="ECO:0007669"/>
    <property type="project" value="UniProtKB-KW"/>
</dbReference>
<dbReference type="Pfam" id="PF08011">
    <property type="entry name" value="PDDEXK_9"/>
    <property type="match status" value="1"/>
</dbReference>
<dbReference type="PANTHER" id="PTHR34825:SF1">
    <property type="entry name" value="AAA-ATPASE-LIKE DOMAIN-CONTAINING PROTEIN"/>
    <property type="match status" value="1"/>
</dbReference>
<dbReference type="Pfam" id="PF09820">
    <property type="entry name" value="AAA-ATPase_like"/>
    <property type="match status" value="1"/>
</dbReference>
<keyword evidence="2" id="KW-0067">ATP-binding</keyword>
<dbReference type="EMBL" id="WDED01000018">
    <property type="protein sequence ID" value="KAB6147146.1"/>
    <property type="molecule type" value="Genomic_DNA"/>
</dbReference>
<keyword evidence="2" id="KW-0547">Nucleotide-binding</keyword>
<feature type="domain" description="AAA-ATPase-like" evidence="1">
    <location>
        <begin position="7"/>
        <end position="203"/>
    </location>
</feature>
<organism evidence="2 3">
    <name type="scientific">Bacteroides xylanisolvens</name>
    <dbReference type="NCBI Taxonomy" id="371601"/>
    <lineage>
        <taxon>Bacteria</taxon>
        <taxon>Pseudomonadati</taxon>
        <taxon>Bacteroidota</taxon>
        <taxon>Bacteroidia</taxon>
        <taxon>Bacteroidales</taxon>
        <taxon>Bacteroidaceae</taxon>
        <taxon>Bacteroides</taxon>
    </lineage>
</organism>
<sequence>MMSKLYPIGIQNFESLRNDGYLYVDKTRLIYQLVKTGRYYFLSRPRRFGKSLLISTLEAYFSGKKELFTNLAIEELEKEWIKYPILHMDLNTEKYDTLESLESILNFTLGKWERLYGTAPSETTFALRFRGIIERANKQAGQRVVILIDEYDKPMLQAIGNEPLQRKFRNTMKAFYSVLKTMDGHIKFAFLTGVTKFGKVSVFSDLNNLIDISMDEQYVELCGITEKEIHDIMEEDLHILADKQKMTYEEVCSELKECYDGYHFVENSIGIYNPFSLLNTFYKMKFGSYWFETGTPTYLVELLKKSNYNLQRITHEETDADVLNSIDSTSRNPIPVIYQSGYLTIKGFDNRFGIYRLGFPNREVEEGFVKYLLPFYTNIDVIESPFQIRQFVDEVEQGDYDAFFRRLQSFFADTPYELIRDLELHYQNVLFIVFKLIGFYVKAEYHTSQGRIDLVLQTDHFIYVMEFKLEGTAEEALQQINDKHYAQAFSTDKRQIFKIGINFSNETRNIEKWIVEDLQ</sequence>
<dbReference type="PANTHER" id="PTHR34825">
    <property type="entry name" value="CONSERVED PROTEIN, WITH A WEAK D-GALACTARATE DEHYDRATASE/ALTRONATE HYDROLASE DOMAIN"/>
    <property type="match status" value="1"/>
</dbReference>
<protein>
    <submittedName>
        <fullName evidence="2">ATP-binding protein</fullName>
    </submittedName>
</protein>
<dbReference type="Gene3D" id="3.40.50.300">
    <property type="entry name" value="P-loop containing nucleotide triphosphate hydrolases"/>
    <property type="match status" value="1"/>
</dbReference>
<evidence type="ECO:0000259" key="1">
    <source>
        <dbReference type="Pfam" id="PF09820"/>
    </source>
</evidence>
<comment type="caution">
    <text evidence="2">The sequence shown here is derived from an EMBL/GenBank/DDBJ whole genome shotgun (WGS) entry which is preliminary data.</text>
</comment>
<dbReference type="AlphaFoldDB" id="A0A7J5PVW7"/>
<dbReference type="SUPFAM" id="SSF52540">
    <property type="entry name" value="P-loop containing nucleoside triphosphate hydrolases"/>
    <property type="match status" value="1"/>
</dbReference>
<proteinExistence type="predicted"/>
<dbReference type="Proteomes" id="UP000434604">
    <property type="component" value="Unassembled WGS sequence"/>
</dbReference>
<dbReference type="InterPro" id="IPR012547">
    <property type="entry name" value="PDDEXK_9"/>
</dbReference>
<accession>A0A7J5PVW7</accession>
<dbReference type="InterPro" id="IPR018631">
    <property type="entry name" value="AAA-ATPase-like_dom"/>
</dbReference>
<evidence type="ECO:0000313" key="3">
    <source>
        <dbReference type="Proteomes" id="UP000434604"/>
    </source>
</evidence>
<name>A0A7J5PVW7_9BACE</name>